<reference evidence="2" key="1">
    <citation type="submission" date="2022-11" db="UniProtKB">
        <authorList>
            <consortium name="WormBaseParasite"/>
        </authorList>
    </citation>
    <scope>IDENTIFICATION</scope>
</reference>
<dbReference type="Proteomes" id="UP000887579">
    <property type="component" value="Unplaced"/>
</dbReference>
<sequence length="284" mass="30613">MSDQSATNPDDDDGVDKNEHGKSSRNKPIIASSFMPSVATQTAVSYRLRAAATTTIPSSSTNIKLNKSIKSSRNGNMKIQQQSNNEAEEEASSENREDEELISKEESSILKLSDLSKKDWVTIIMLAVANLCSTIAFSCIAPFYPAEAQKKELSVSEIGIIFGIFELVMFITAPIFGKYMHLIGAKKVFIFGVFFTGITVIAFGFLNLLPPGRIFFWGSFGIRCAEAIGDAAFVTSSFVISAKKFPGRISTIVGLMETVAGLGSTAGPFIGGVLYGKSIEICNV</sequence>
<proteinExistence type="predicted"/>
<organism evidence="1 2">
    <name type="scientific">Panagrolaimus sp. ES5</name>
    <dbReference type="NCBI Taxonomy" id="591445"/>
    <lineage>
        <taxon>Eukaryota</taxon>
        <taxon>Metazoa</taxon>
        <taxon>Ecdysozoa</taxon>
        <taxon>Nematoda</taxon>
        <taxon>Chromadorea</taxon>
        <taxon>Rhabditida</taxon>
        <taxon>Tylenchina</taxon>
        <taxon>Panagrolaimomorpha</taxon>
        <taxon>Panagrolaimoidea</taxon>
        <taxon>Panagrolaimidae</taxon>
        <taxon>Panagrolaimus</taxon>
    </lineage>
</organism>
<evidence type="ECO:0000313" key="1">
    <source>
        <dbReference type="Proteomes" id="UP000887579"/>
    </source>
</evidence>
<name>A0AC34FQ96_9BILA</name>
<dbReference type="WBParaSite" id="ES5_v2.g19350.t1">
    <property type="protein sequence ID" value="ES5_v2.g19350.t1"/>
    <property type="gene ID" value="ES5_v2.g19350"/>
</dbReference>
<protein>
    <submittedName>
        <fullName evidence="2">Major facilitator superfamily (MFS) profile domain-containing protein</fullName>
    </submittedName>
</protein>
<accession>A0AC34FQ96</accession>
<evidence type="ECO:0000313" key="2">
    <source>
        <dbReference type="WBParaSite" id="ES5_v2.g19350.t1"/>
    </source>
</evidence>